<evidence type="ECO:0000313" key="2">
    <source>
        <dbReference type="Proteomes" id="UP000828048"/>
    </source>
</evidence>
<sequence length="743" mass="83944">MLGSLNDGDISMSAYDTAWVALVEDIHGNGGPQFPTSLQWISDNQLPDGSWGDRLVFEAHDRLISTLACTIALQSWKVHPDKSKKGMEFLKENIRKLEYANAEHMPCGFEVSFPSLMEMGRTLNIEVPDDSPILQEIYALRNLKLQRIPKDILHTVPTTLLHTLEGLGMTGLEWEKLLKLRCSNGSFLFSTASTAYALMQTKDDDCFRYLNEIVEKFNGGDVLRYFEKDGEFFCFAGQSTQGITPIYNLYRACQLLFPGERILEEAKKFSSKFLEEKQACNKLLDKWVIAKDLPGEVRYALDVPWYASLPRLETKFYLEQYGGEDDVWIAKILMPNISNNTYLELARLDYKNCQGLHLREWDSIQKWYTECNLEHFGISQKDLLFTHYLATASVFEPERAKERLAWAQTKILMETIVYSFENEGTGKVQRSVFLHKFRKHGSDYVANSWDGNITRGQGHGLVATLLGTLNRLLSDANVVHDREIRHYLYHSDSVGRGRTIPTGRGRGSEIPADHEDIVNPGTTPDPIVEVVANSVPPTTLIDPTVAYQAIQTLVGLFTGQQAQTGNSMTFDKGKQVEKEEDKMWYFLKGLRSDIHGRVSLLDVKTLAELVTKALTAENDIKEENMIKENHSKRTREWWQTGQNNEGGKSNKRTFNEGHQGQRLCDRCGKSHYGYSCDGTPKLCYSCGQPGHIASRCRGKGKDVDSSQGQESDLPFDSGSLMPFGSFTIPSFGPETHVVVFTPE</sequence>
<name>A0ACB7YIH2_9ERIC</name>
<proteinExistence type="predicted"/>
<dbReference type="EMBL" id="CM037161">
    <property type="protein sequence ID" value="KAH7853295.1"/>
    <property type="molecule type" value="Genomic_DNA"/>
</dbReference>
<keyword evidence="2" id="KW-1185">Reference proteome</keyword>
<dbReference type="Proteomes" id="UP000828048">
    <property type="component" value="Chromosome 11"/>
</dbReference>
<organism evidence="1 2">
    <name type="scientific">Vaccinium darrowii</name>
    <dbReference type="NCBI Taxonomy" id="229202"/>
    <lineage>
        <taxon>Eukaryota</taxon>
        <taxon>Viridiplantae</taxon>
        <taxon>Streptophyta</taxon>
        <taxon>Embryophyta</taxon>
        <taxon>Tracheophyta</taxon>
        <taxon>Spermatophyta</taxon>
        <taxon>Magnoliopsida</taxon>
        <taxon>eudicotyledons</taxon>
        <taxon>Gunneridae</taxon>
        <taxon>Pentapetalae</taxon>
        <taxon>asterids</taxon>
        <taxon>Ericales</taxon>
        <taxon>Ericaceae</taxon>
        <taxon>Vaccinioideae</taxon>
        <taxon>Vaccinieae</taxon>
        <taxon>Vaccinium</taxon>
    </lineage>
</organism>
<accession>A0ACB7YIH2</accession>
<evidence type="ECO:0000313" key="1">
    <source>
        <dbReference type="EMBL" id="KAH7853295.1"/>
    </source>
</evidence>
<gene>
    <name evidence="1" type="ORF">Vadar_000980</name>
</gene>
<comment type="caution">
    <text evidence="1">The sequence shown here is derived from an EMBL/GenBank/DDBJ whole genome shotgun (WGS) entry which is preliminary data.</text>
</comment>
<reference evidence="1 2" key="1">
    <citation type="journal article" date="2021" name="Hortic Res">
        <title>High-quality reference genome and annotation aids understanding of berry development for evergreen blueberry (Vaccinium darrowii).</title>
        <authorList>
            <person name="Yu J."/>
            <person name="Hulse-Kemp A.M."/>
            <person name="Babiker E."/>
            <person name="Staton M."/>
        </authorList>
    </citation>
    <scope>NUCLEOTIDE SEQUENCE [LARGE SCALE GENOMIC DNA]</scope>
    <source>
        <strain evidence="2">cv. NJ 8807/NJ 8810</strain>
        <tissue evidence="1">Young leaf</tissue>
    </source>
</reference>
<protein>
    <submittedName>
        <fullName evidence="1">Uncharacterized protein</fullName>
    </submittedName>
</protein>